<comment type="cofactor">
    <cofactor evidence="7">
        <name>Zn(2+)</name>
        <dbReference type="ChEBI" id="CHEBI:29105"/>
    </cofactor>
    <cofactor evidence="7">
        <name>Mg(2+)</name>
        <dbReference type="ChEBI" id="CHEBI:18420"/>
    </cofactor>
    <cofactor evidence="7">
        <name>Co(2+)</name>
        <dbReference type="ChEBI" id="CHEBI:48828"/>
    </cofactor>
    <text evidence="7">Binds 1 divalent metal cation per subunit. Can use ions such as Zn(2+), Mg(2+) or Co(2+).</text>
</comment>
<comment type="caution">
    <text evidence="7">Lacks conserved residue(s) required for the propagation of feature annotation.</text>
</comment>
<proteinExistence type="inferred from homology"/>
<evidence type="ECO:0000256" key="4">
    <source>
        <dbReference type="ARBA" id="ARBA00023002"/>
    </source>
</evidence>
<evidence type="ECO:0000313" key="9">
    <source>
        <dbReference type="Proteomes" id="UP001055804"/>
    </source>
</evidence>
<dbReference type="GO" id="GO:0050570">
    <property type="term" value="F:4-hydroxythreonine-4-phosphate dehydrogenase activity"/>
    <property type="evidence" value="ECO:0007669"/>
    <property type="project" value="UniProtKB-UniRule"/>
</dbReference>
<keyword evidence="6 7" id="KW-0664">Pyridoxine biosynthesis</keyword>
<dbReference type="GO" id="GO:0051287">
    <property type="term" value="F:NAD binding"/>
    <property type="evidence" value="ECO:0007669"/>
    <property type="project" value="InterPro"/>
</dbReference>
<organism evidence="8 9">
    <name type="scientific">Futiania mangrovi</name>
    <dbReference type="NCBI Taxonomy" id="2959716"/>
    <lineage>
        <taxon>Bacteria</taxon>
        <taxon>Pseudomonadati</taxon>
        <taxon>Pseudomonadota</taxon>
        <taxon>Alphaproteobacteria</taxon>
        <taxon>Futianiales</taxon>
        <taxon>Futianiaceae</taxon>
        <taxon>Futiania</taxon>
    </lineage>
</organism>
<dbReference type="GO" id="GO:0005737">
    <property type="term" value="C:cytoplasm"/>
    <property type="evidence" value="ECO:0007669"/>
    <property type="project" value="UniProtKB-SubCell"/>
</dbReference>
<dbReference type="GO" id="GO:0050897">
    <property type="term" value="F:cobalt ion binding"/>
    <property type="evidence" value="ECO:0007669"/>
    <property type="project" value="UniProtKB-UniRule"/>
</dbReference>
<dbReference type="NCBIfam" id="TIGR00557">
    <property type="entry name" value="pdxA"/>
    <property type="match status" value="1"/>
</dbReference>
<keyword evidence="7" id="KW-0862">Zinc</keyword>
<accession>A0A9J6PB19</accession>
<keyword evidence="4 7" id="KW-0560">Oxidoreductase</keyword>
<dbReference type="PANTHER" id="PTHR30004">
    <property type="entry name" value="4-HYDROXYTHREONINE-4-PHOSPHATE DEHYDROGENASE"/>
    <property type="match status" value="1"/>
</dbReference>
<keyword evidence="9" id="KW-1185">Reference proteome</keyword>
<keyword evidence="3 7" id="KW-0521">NADP</keyword>
<evidence type="ECO:0000256" key="2">
    <source>
        <dbReference type="ARBA" id="ARBA00022723"/>
    </source>
</evidence>
<keyword evidence="2 7" id="KW-0479">Metal-binding</keyword>
<feature type="binding site" evidence="7">
    <location>
        <position position="260"/>
    </location>
    <ligand>
        <name>a divalent metal cation</name>
        <dbReference type="ChEBI" id="CHEBI:60240"/>
        <note>ligand shared between dimeric partners</note>
    </ligand>
</feature>
<dbReference type="Proteomes" id="UP001055804">
    <property type="component" value="Unassembled WGS sequence"/>
</dbReference>
<dbReference type="EMBL" id="JAMZFT010000001">
    <property type="protein sequence ID" value="MCP1335649.1"/>
    <property type="molecule type" value="Genomic_DNA"/>
</dbReference>
<comment type="pathway">
    <text evidence="7">Cofactor biosynthesis; pyridoxine 5'-phosphate biosynthesis; pyridoxine 5'-phosphate from D-erythrose 4-phosphate: step 4/5.</text>
</comment>
<keyword evidence="5 7" id="KW-0520">NAD</keyword>
<dbReference type="Pfam" id="PF04166">
    <property type="entry name" value="PdxA"/>
    <property type="match status" value="1"/>
</dbReference>
<comment type="caution">
    <text evidence="8">The sequence shown here is derived from an EMBL/GenBank/DDBJ whole genome shotgun (WGS) entry which is preliminary data.</text>
</comment>
<dbReference type="SUPFAM" id="SSF53659">
    <property type="entry name" value="Isocitrate/Isopropylmalate dehydrogenase-like"/>
    <property type="match status" value="1"/>
</dbReference>
<protein>
    <recommendedName>
        <fullName evidence="7">4-hydroxythreonine-4-phosphate dehydrogenase</fullName>
        <ecNumber evidence="7">1.1.1.262</ecNumber>
    </recommendedName>
    <alternativeName>
        <fullName evidence="7">4-(phosphohydroxy)-L-threonine dehydrogenase</fullName>
    </alternativeName>
</protein>
<dbReference type="RefSeq" id="WP_269332074.1">
    <property type="nucleotide sequence ID" value="NZ_JAMZFT010000001.1"/>
</dbReference>
<dbReference type="AlphaFoldDB" id="A0A9J6PB19"/>
<feature type="binding site" evidence="7">
    <location>
        <position position="160"/>
    </location>
    <ligand>
        <name>a divalent metal cation</name>
        <dbReference type="ChEBI" id="CHEBI:60240"/>
        <note>ligand shared between dimeric partners</note>
    </ligand>
</feature>
<dbReference type="PANTHER" id="PTHR30004:SF6">
    <property type="entry name" value="D-THREONATE 4-PHOSPHATE DEHYDROGENASE"/>
    <property type="match status" value="1"/>
</dbReference>
<dbReference type="GO" id="GO:0000287">
    <property type="term" value="F:magnesium ion binding"/>
    <property type="evidence" value="ECO:0007669"/>
    <property type="project" value="UniProtKB-UniRule"/>
</dbReference>
<comment type="subunit">
    <text evidence="7">Homodimer.</text>
</comment>
<dbReference type="GO" id="GO:0008270">
    <property type="term" value="F:zinc ion binding"/>
    <property type="evidence" value="ECO:0007669"/>
    <property type="project" value="UniProtKB-UniRule"/>
</dbReference>
<comment type="function">
    <text evidence="7">Catalyzes the NAD(P)-dependent oxidation of 4-(phosphooxy)-L-threonine (HTP) into 2-amino-3-oxo-4-(phosphooxy)butyric acid which spontaneously decarboxylates to form 3-amino-2-oxopropyl phosphate (AHAP).</text>
</comment>
<feature type="binding site" evidence="7">
    <location>
        <position position="286"/>
    </location>
    <ligand>
        <name>substrate</name>
    </ligand>
</feature>
<reference evidence="8" key="1">
    <citation type="submission" date="2022-06" db="EMBL/GenBank/DDBJ databases">
        <title>Isolation and Genomics of Futiania mangrovii gen. nov., sp. nov., a Rare and Metabolically-versatile member in the Class Alphaproteobacteria.</title>
        <authorList>
            <person name="Liu L."/>
            <person name="Huang W.-C."/>
            <person name="Pan J."/>
            <person name="Li J."/>
            <person name="Huang Y."/>
            <person name="Du H."/>
            <person name="Liu Y."/>
            <person name="Li M."/>
        </authorList>
    </citation>
    <scope>NUCLEOTIDE SEQUENCE</scope>
    <source>
        <strain evidence="8">FT118</strain>
    </source>
</reference>
<comment type="catalytic activity">
    <reaction evidence="7">
        <text>4-(phosphooxy)-L-threonine + NAD(+) = 3-amino-2-oxopropyl phosphate + CO2 + NADH</text>
        <dbReference type="Rhea" id="RHEA:32275"/>
        <dbReference type="ChEBI" id="CHEBI:16526"/>
        <dbReference type="ChEBI" id="CHEBI:57279"/>
        <dbReference type="ChEBI" id="CHEBI:57540"/>
        <dbReference type="ChEBI" id="CHEBI:57945"/>
        <dbReference type="ChEBI" id="CHEBI:58452"/>
        <dbReference type="EC" id="1.1.1.262"/>
    </reaction>
</comment>
<dbReference type="GO" id="GO:0042823">
    <property type="term" value="P:pyridoxal phosphate biosynthetic process"/>
    <property type="evidence" value="ECO:0007669"/>
    <property type="project" value="UniProtKB-UniRule"/>
</dbReference>
<evidence type="ECO:0000256" key="7">
    <source>
        <dbReference type="HAMAP-Rule" id="MF_00536"/>
    </source>
</evidence>
<evidence type="ECO:0000256" key="5">
    <source>
        <dbReference type="ARBA" id="ARBA00023027"/>
    </source>
</evidence>
<dbReference type="GO" id="GO:0008615">
    <property type="term" value="P:pyridoxine biosynthetic process"/>
    <property type="evidence" value="ECO:0007669"/>
    <property type="project" value="UniProtKB-UniRule"/>
</dbReference>
<sequence>MGDPAGVAPELTLKAWAAVRGGLHRTLIADADANLLAETAARHRIAVSISRIEDLGATPSMQASEDVLFVRHRPIGAPARAGVPDAAHAAAVIASLEACAADALAGRAAAVVTNPVSKHTLHAAGFPFPGQTEFFEDRAGARGLMMLVSPKLRVVPLTIHVPLRDVPDAVTREGILGALRIMDRVLREDFGIPQPHIAVSGLNPHAGEAGDIGTEEIDTIAPAIAAAEAEGISARGPLPADTMFHDAARTGYDAALCMYHDQALVASKALDFDNGVNATVGLPIIRTSPDHGTAFDIAGKGVARPDSLIAAILLADLLASRREGAQ</sequence>
<comment type="miscellaneous">
    <text evidence="7">The active site is located at the dimer interface.</text>
</comment>
<comment type="subcellular location">
    <subcellularLocation>
        <location evidence="7">Cytoplasm</location>
    </subcellularLocation>
</comment>
<dbReference type="HAMAP" id="MF_00536">
    <property type="entry name" value="PdxA"/>
    <property type="match status" value="1"/>
</dbReference>
<dbReference type="NCBIfam" id="NF003699">
    <property type="entry name" value="PRK05312.1"/>
    <property type="match status" value="1"/>
</dbReference>
<feature type="binding site" evidence="7">
    <location>
        <position position="205"/>
    </location>
    <ligand>
        <name>a divalent metal cation</name>
        <dbReference type="ChEBI" id="CHEBI:60240"/>
        <note>ligand shared between dimeric partners</note>
    </ligand>
</feature>
<dbReference type="EC" id="1.1.1.262" evidence="7"/>
<keyword evidence="7" id="KW-0460">Magnesium</keyword>
<feature type="binding site" evidence="7">
    <location>
        <position position="277"/>
    </location>
    <ligand>
        <name>substrate</name>
    </ligand>
</feature>
<feature type="binding site" evidence="7">
    <location>
        <position position="132"/>
    </location>
    <ligand>
        <name>substrate</name>
    </ligand>
</feature>
<keyword evidence="7" id="KW-0170">Cobalt</keyword>
<gene>
    <name evidence="7 8" type="primary">pdxA</name>
    <name evidence="8" type="ORF">NJQ99_04435</name>
</gene>
<evidence type="ECO:0000256" key="6">
    <source>
        <dbReference type="ARBA" id="ARBA00023096"/>
    </source>
</evidence>
<dbReference type="InterPro" id="IPR037510">
    <property type="entry name" value="PdxA"/>
</dbReference>
<comment type="similarity">
    <text evidence="7">Belongs to the PdxA family.</text>
</comment>
<keyword evidence="1 7" id="KW-0963">Cytoplasm</keyword>
<evidence type="ECO:0000313" key="8">
    <source>
        <dbReference type="EMBL" id="MCP1335649.1"/>
    </source>
</evidence>
<dbReference type="InterPro" id="IPR005255">
    <property type="entry name" value="PdxA_fam"/>
</dbReference>
<evidence type="ECO:0000256" key="3">
    <source>
        <dbReference type="ARBA" id="ARBA00022857"/>
    </source>
</evidence>
<name>A0A9J6PB19_9PROT</name>
<dbReference type="Gene3D" id="3.40.718.10">
    <property type="entry name" value="Isopropylmalate Dehydrogenase"/>
    <property type="match status" value="1"/>
</dbReference>
<evidence type="ECO:0000256" key="1">
    <source>
        <dbReference type="ARBA" id="ARBA00022490"/>
    </source>
</evidence>
<feature type="binding site" evidence="7">
    <location>
        <position position="268"/>
    </location>
    <ligand>
        <name>substrate</name>
    </ligand>
</feature>